<evidence type="ECO:0000256" key="1">
    <source>
        <dbReference type="SAM" id="MobiDB-lite"/>
    </source>
</evidence>
<protein>
    <submittedName>
        <fullName evidence="5">GATA zinc finger domain-containing protein 14-like</fullName>
    </submittedName>
</protein>
<accession>A0A0N4U1K4</accession>
<reference evidence="2 4" key="2">
    <citation type="submission" date="2018-11" db="EMBL/GenBank/DDBJ databases">
        <authorList>
            <consortium name="Pathogen Informatics"/>
        </authorList>
    </citation>
    <scope>NUCLEOTIDE SEQUENCE [LARGE SCALE GENOMIC DNA]</scope>
</reference>
<organism evidence="3 5">
    <name type="scientific">Dracunculus medinensis</name>
    <name type="common">Guinea worm</name>
    <dbReference type="NCBI Taxonomy" id="318479"/>
    <lineage>
        <taxon>Eukaryota</taxon>
        <taxon>Metazoa</taxon>
        <taxon>Ecdysozoa</taxon>
        <taxon>Nematoda</taxon>
        <taxon>Chromadorea</taxon>
        <taxon>Rhabditida</taxon>
        <taxon>Spirurina</taxon>
        <taxon>Dracunculoidea</taxon>
        <taxon>Dracunculidae</taxon>
        <taxon>Dracunculus</taxon>
    </lineage>
</organism>
<dbReference type="AlphaFoldDB" id="A0A0N4U1K4"/>
<proteinExistence type="predicted"/>
<evidence type="ECO:0000313" key="4">
    <source>
        <dbReference type="Proteomes" id="UP000274756"/>
    </source>
</evidence>
<feature type="region of interest" description="Disordered" evidence="1">
    <location>
        <begin position="58"/>
        <end position="96"/>
    </location>
</feature>
<dbReference type="Proteomes" id="UP000274756">
    <property type="component" value="Unassembled WGS sequence"/>
</dbReference>
<sequence>MGTPMPSCSISNNNTFLPFSDRYRSSFNNHQQFFFRDSQKSPANPSLKKNTYQQAHGYRFEDSNVKNKHNNPNYADTSRKSYDSVSNNFATDDEWNPDDYVIPSMTSNPWKELEDEYYRNIEKV</sequence>
<evidence type="ECO:0000313" key="2">
    <source>
        <dbReference type="EMBL" id="VDN54879.1"/>
    </source>
</evidence>
<evidence type="ECO:0000313" key="3">
    <source>
        <dbReference type="Proteomes" id="UP000038040"/>
    </source>
</evidence>
<dbReference type="EMBL" id="UYYG01001151">
    <property type="protein sequence ID" value="VDN54879.1"/>
    <property type="molecule type" value="Genomic_DNA"/>
</dbReference>
<reference evidence="5" key="1">
    <citation type="submission" date="2017-02" db="UniProtKB">
        <authorList>
            <consortium name="WormBaseParasite"/>
        </authorList>
    </citation>
    <scope>IDENTIFICATION</scope>
</reference>
<dbReference type="WBParaSite" id="DME_0000049201-mRNA-1">
    <property type="protein sequence ID" value="DME_0000049201-mRNA-1"/>
    <property type="gene ID" value="DME_0000049201"/>
</dbReference>
<name>A0A0N4U1K4_DRAME</name>
<keyword evidence="4" id="KW-1185">Reference proteome</keyword>
<dbReference type="Proteomes" id="UP000038040">
    <property type="component" value="Unplaced"/>
</dbReference>
<gene>
    <name evidence="2" type="ORF">DME_LOCUS4852</name>
</gene>
<evidence type="ECO:0000313" key="5">
    <source>
        <dbReference type="WBParaSite" id="DME_0000049201-mRNA-1"/>
    </source>
</evidence>